<feature type="domain" description="WxL Interacting Protein host binding" evidence="4">
    <location>
        <begin position="169"/>
        <end position="302"/>
    </location>
</feature>
<evidence type="ECO:0000259" key="3">
    <source>
        <dbReference type="Pfam" id="PF06030"/>
    </source>
</evidence>
<feature type="transmembrane region" description="Helical" evidence="1">
    <location>
        <begin position="313"/>
        <end position="335"/>
    </location>
</feature>
<dbReference type="Proteomes" id="UP000051176">
    <property type="component" value="Unassembled WGS sequence"/>
</dbReference>
<accession>A0A0R1H6A8</accession>
<dbReference type="InterPro" id="IPR010317">
    <property type="entry name" value="WxLIP_PGBD"/>
</dbReference>
<reference evidence="5 6" key="1">
    <citation type="journal article" date="2015" name="Genome Announc.">
        <title>Expanding the biotechnology potential of lactobacilli through comparative genomics of 213 strains and associated genera.</title>
        <authorList>
            <person name="Sun Z."/>
            <person name="Harris H.M."/>
            <person name="McCann A."/>
            <person name="Guo C."/>
            <person name="Argimon S."/>
            <person name="Zhang W."/>
            <person name="Yang X."/>
            <person name="Jeffery I.B."/>
            <person name="Cooney J.C."/>
            <person name="Kagawa T.F."/>
            <person name="Liu W."/>
            <person name="Song Y."/>
            <person name="Salvetti E."/>
            <person name="Wrobel A."/>
            <person name="Rasinkangas P."/>
            <person name="Parkhill J."/>
            <person name="Rea M.C."/>
            <person name="O'Sullivan O."/>
            <person name="Ritari J."/>
            <person name="Douillard F.P."/>
            <person name="Paul Ross R."/>
            <person name="Yang R."/>
            <person name="Briner A.E."/>
            <person name="Felis G.E."/>
            <person name="de Vos W.M."/>
            <person name="Barrangou R."/>
            <person name="Klaenhammer T.R."/>
            <person name="Caufield P.W."/>
            <person name="Cui Y."/>
            <person name="Zhang H."/>
            <person name="O'Toole P.W."/>
        </authorList>
    </citation>
    <scope>NUCLEOTIDE SEQUENCE [LARGE SCALE GENOMIC DNA]</scope>
    <source>
        <strain evidence="5 6">ATCC 53295</strain>
    </source>
</reference>
<name>A0A0R1H6A8_9LACO</name>
<keyword evidence="1" id="KW-0812">Transmembrane</keyword>
<dbReference type="EMBL" id="AZCZ01000003">
    <property type="protein sequence ID" value="KRK39345.1"/>
    <property type="molecule type" value="Genomic_DNA"/>
</dbReference>
<organism evidence="5 6">
    <name type="scientific">Levilactobacillus parabrevis ATCC 53295</name>
    <dbReference type="NCBI Taxonomy" id="1267003"/>
    <lineage>
        <taxon>Bacteria</taxon>
        <taxon>Bacillati</taxon>
        <taxon>Bacillota</taxon>
        <taxon>Bacilli</taxon>
        <taxon>Lactobacillales</taxon>
        <taxon>Lactobacillaceae</taxon>
        <taxon>Levilactobacillus</taxon>
    </lineage>
</organism>
<gene>
    <name evidence="5" type="ORF">FD07_GL001140</name>
</gene>
<dbReference type="RefSeq" id="WP_020088429.1">
    <property type="nucleotide sequence ID" value="NZ_AZCZ01000003.1"/>
</dbReference>
<sequence length="344" mass="37906">MKRGWKILLTISLALVAMIWSLPTAQAAKTAENNVGYTVRPVLPANQITKKVSYFDLRVKPGQTQHLQVVVANTSNRTQKFRISVNQAVTNNNGVIDYSQLSPKRDSSLKVGIADVFTKNATQTVTVPANGQKQVSLSYTMPAKKIRGVILGGIYIAQLNPENAKSDGQIMIKNAFAYAIGLSLQEGATVKPDLRLDRVATAQINARNYVTANLQNFQPGILQKLTVNARVTKAGSNQTLLSQKQGQMGMAPNSNFNFGIPWGNEALVAGNYTLYLTAKSGDQQWQFVRNFAINGPTIKRLNRHALTPTQPNYLLYLLLVLLIVILLAIIGYLIYRNRHTPDTK</sequence>
<evidence type="ECO:0000256" key="2">
    <source>
        <dbReference type="SAM" id="SignalP"/>
    </source>
</evidence>
<dbReference type="InterPro" id="IPR021759">
    <property type="entry name" value="WxLIP_HBD"/>
</dbReference>
<proteinExistence type="predicted"/>
<comment type="caution">
    <text evidence="5">The sequence shown here is derived from an EMBL/GenBank/DDBJ whole genome shotgun (WGS) entry which is preliminary data.</text>
</comment>
<feature type="chain" id="PRO_5006404961" evidence="2">
    <location>
        <begin position="28"/>
        <end position="344"/>
    </location>
</feature>
<feature type="signal peptide" evidence="2">
    <location>
        <begin position="1"/>
        <end position="27"/>
    </location>
</feature>
<protein>
    <submittedName>
        <fullName evidence="5">Cell surface protein</fullName>
    </submittedName>
</protein>
<keyword evidence="6" id="KW-1185">Reference proteome</keyword>
<keyword evidence="1" id="KW-0472">Membrane</keyword>
<dbReference type="Pfam" id="PF06030">
    <property type="entry name" value="WxLIP_PGBD"/>
    <property type="match status" value="1"/>
</dbReference>
<dbReference type="STRING" id="357278.IV61_GL000054"/>
<feature type="domain" description="WxL Interacting Protein peptidoglycan binding" evidence="3">
    <location>
        <begin position="37"/>
        <end position="157"/>
    </location>
</feature>
<evidence type="ECO:0000313" key="6">
    <source>
        <dbReference type="Proteomes" id="UP000051176"/>
    </source>
</evidence>
<evidence type="ECO:0000313" key="5">
    <source>
        <dbReference type="EMBL" id="KRK39345.1"/>
    </source>
</evidence>
<evidence type="ECO:0000259" key="4">
    <source>
        <dbReference type="Pfam" id="PF11797"/>
    </source>
</evidence>
<keyword evidence="1" id="KW-1133">Transmembrane helix</keyword>
<dbReference type="PATRIC" id="fig|1267003.4.peg.1209"/>
<evidence type="ECO:0000256" key="1">
    <source>
        <dbReference type="SAM" id="Phobius"/>
    </source>
</evidence>
<keyword evidence="2" id="KW-0732">Signal</keyword>
<dbReference type="AlphaFoldDB" id="A0A0R1H6A8"/>
<dbReference type="eggNOG" id="COG4072">
    <property type="taxonomic scope" value="Bacteria"/>
</dbReference>
<dbReference type="Pfam" id="PF11797">
    <property type="entry name" value="WxLIP_HBD"/>
    <property type="match status" value="1"/>
</dbReference>